<keyword evidence="3" id="KW-1185">Reference proteome</keyword>
<dbReference type="Gene3D" id="3.40.50.620">
    <property type="entry name" value="HUPs"/>
    <property type="match status" value="1"/>
</dbReference>
<name>A0ABX3CK05_9BACI</name>
<organism evidence="2 3">
    <name type="scientific">Cytobacillus oceanisediminis</name>
    <dbReference type="NCBI Taxonomy" id="665099"/>
    <lineage>
        <taxon>Bacteria</taxon>
        <taxon>Bacillati</taxon>
        <taxon>Bacillota</taxon>
        <taxon>Bacilli</taxon>
        <taxon>Bacillales</taxon>
        <taxon>Bacillaceae</taxon>
        <taxon>Cytobacillus</taxon>
    </lineage>
</organism>
<proteinExistence type="predicted"/>
<dbReference type="Pfam" id="PF01507">
    <property type="entry name" value="PAPS_reduct"/>
    <property type="match status" value="1"/>
</dbReference>
<evidence type="ECO:0000259" key="1">
    <source>
        <dbReference type="Pfam" id="PF01507"/>
    </source>
</evidence>
<protein>
    <recommendedName>
        <fullName evidence="1">Phosphoadenosine phosphosulphate reductase domain-containing protein</fullName>
    </recommendedName>
</protein>
<dbReference type="RefSeq" id="WP_071159772.1">
    <property type="nucleotide sequence ID" value="NZ_MBRJ01000059.1"/>
</dbReference>
<dbReference type="EMBL" id="MBRJ01000059">
    <property type="protein sequence ID" value="OHX41310.1"/>
    <property type="molecule type" value="Genomic_DNA"/>
</dbReference>
<dbReference type="SUPFAM" id="SSF52402">
    <property type="entry name" value="Adenine nucleotide alpha hydrolases-like"/>
    <property type="match status" value="1"/>
</dbReference>
<dbReference type="PANTHER" id="PTHR43196:SF2">
    <property type="entry name" value="PHOSPHOADENOSINE PHOSPHOSULFATE REDUCTASE"/>
    <property type="match status" value="1"/>
</dbReference>
<gene>
    <name evidence="2" type="ORF">BBV17_28335</name>
</gene>
<comment type="caution">
    <text evidence="2">The sequence shown here is derived from an EMBL/GenBank/DDBJ whole genome shotgun (WGS) entry which is preliminary data.</text>
</comment>
<dbReference type="PANTHER" id="PTHR43196">
    <property type="entry name" value="SULFATE ADENYLYLTRANSFERASE SUBUNIT 2"/>
    <property type="match status" value="1"/>
</dbReference>
<dbReference type="InterPro" id="IPR050128">
    <property type="entry name" value="Sulfate_adenylyltrnsfr_sub2"/>
</dbReference>
<evidence type="ECO:0000313" key="2">
    <source>
        <dbReference type="EMBL" id="OHX41310.1"/>
    </source>
</evidence>
<accession>A0ABX3CK05</accession>
<dbReference type="Proteomes" id="UP000180194">
    <property type="component" value="Unassembled WGS sequence"/>
</dbReference>
<reference evidence="2 3" key="1">
    <citation type="submission" date="2016-07" db="EMBL/GenBank/DDBJ databases">
        <title>Bacillus oceanisediminis whole genome.</title>
        <authorList>
            <person name="Pal Y."/>
            <person name="Verma A."/>
            <person name="Mual P."/>
            <person name="Srinivasan K."/>
        </authorList>
    </citation>
    <scope>NUCLEOTIDE SEQUENCE [LARGE SCALE GENOMIC DNA]</scope>
    <source>
        <strain evidence="2 3">Bhandara28</strain>
    </source>
</reference>
<sequence>MSKTYDDVLMDWMFYREDKLQLFTDIKNHMKAVYLSDNKPMILAVSFGKDSSMVLTLFLEMLNSLTPAERQKKVYVISADTLVETESMASYVRKNLEAVGRIGKELGIEILLSAPNPKEKFFYNVIGKGLPAPNGKSRFRWCSGKLKLSPMNRTIEYILKQCPVDFDVVDFDATLLIGTRLDESVARANSIRKFEVSDYFSKHHTYEKLRVYTPIKTITTFDLWIYLENFVQVFPWGELVSELRAMYEDGKECPIVRSVNDKACGSNSSRNGCWVCLMSGRRDGMLETLIEKGHKDAPYLAEWKAFLFDVANDVRYREPLRRKEYRSHLSGVDQGEYTPITIFEELDPSSHYYHTFQRAKKGNENGEFRPGGFTITLRKILLEKLLYTQEKVGYTLIEEEEITSILEAWNEDGFEFSRKELQPVNHQYDGSIVFHPDWTLNTKETTNPNPIFYVEYKFKFGFDDMIAYIKERQQFMKDQIFCYFDHDDLVDDGIVWNKAVFVVAREDIQTQKEADEYVARWLYIDGAEALGADGKPFNKMVGKSKDAAIHHLLIDTLYEGLKLKKEMAS</sequence>
<dbReference type="InterPro" id="IPR014729">
    <property type="entry name" value="Rossmann-like_a/b/a_fold"/>
</dbReference>
<evidence type="ECO:0000313" key="3">
    <source>
        <dbReference type="Proteomes" id="UP000180194"/>
    </source>
</evidence>
<dbReference type="InterPro" id="IPR002500">
    <property type="entry name" value="PAPS_reduct_dom"/>
</dbReference>
<feature type="domain" description="Phosphoadenosine phosphosulphate reductase" evidence="1">
    <location>
        <begin position="41"/>
        <end position="228"/>
    </location>
</feature>